<keyword evidence="7 10" id="KW-1133">Transmembrane helix</keyword>
<keyword evidence="6 10" id="KW-0812">Transmembrane</keyword>
<keyword evidence="8 10" id="KW-0472">Membrane</keyword>
<evidence type="ECO:0000256" key="10">
    <source>
        <dbReference type="SAM" id="Phobius"/>
    </source>
</evidence>
<dbReference type="PANTHER" id="PTHR33203">
    <property type="entry name" value="OLEOSIN"/>
    <property type="match status" value="1"/>
</dbReference>
<dbReference type="InterPro" id="IPR000136">
    <property type="entry name" value="Oleosin"/>
</dbReference>
<evidence type="ECO:0000256" key="9">
    <source>
        <dbReference type="SAM" id="MobiDB-lite"/>
    </source>
</evidence>
<dbReference type="Pfam" id="PF01277">
    <property type="entry name" value="Oleosin"/>
    <property type="match status" value="1"/>
</dbReference>
<feature type="region of interest" description="Disordered" evidence="9">
    <location>
        <begin position="1"/>
        <end position="22"/>
    </location>
</feature>
<keyword evidence="5" id="KW-0551">Lipid droplet</keyword>
<dbReference type="GO" id="GO:0019915">
    <property type="term" value="P:lipid storage"/>
    <property type="evidence" value="ECO:0007669"/>
    <property type="project" value="TreeGrafter"/>
</dbReference>
<evidence type="ECO:0000256" key="1">
    <source>
        <dbReference type="ARBA" id="ARBA00002582"/>
    </source>
</evidence>
<dbReference type="EMBL" id="VDCV01000015">
    <property type="protein sequence ID" value="KAB5525023.1"/>
    <property type="molecule type" value="Genomic_DNA"/>
</dbReference>
<proteinExistence type="inferred from homology"/>
<evidence type="ECO:0000256" key="3">
    <source>
        <dbReference type="ARBA" id="ARBA00004502"/>
    </source>
</evidence>
<evidence type="ECO:0000256" key="7">
    <source>
        <dbReference type="ARBA" id="ARBA00022989"/>
    </source>
</evidence>
<reference evidence="12" key="1">
    <citation type="journal article" date="2019" name="Gigascience">
        <title>De novo genome assembly of the endangered Acer yangbiense, a plant species with extremely small populations endemic to Yunnan Province, China.</title>
        <authorList>
            <person name="Yang J."/>
            <person name="Wariss H.M."/>
            <person name="Tao L."/>
            <person name="Zhang R."/>
            <person name="Yun Q."/>
            <person name="Hollingsworth P."/>
            <person name="Dao Z."/>
            <person name="Luo G."/>
            <person name="Guo H."/>
            <person name="Ma Y."/>
            <person name="Sun W."/>
        </authorList>
    </citation>
    <scope>NUCLEOTIDE SEQUENCE [LARGE SCALE GENOMIC DNA]</scope>
    <source>
        <strain evidence="12">cv. br00</strain>
    </source>
</reference>
<comment type="similarity">
    <text evidence="4">Belongs to the oleosin family.</text>
</comment>
<sequence length="209" mass="22330">MDDFRQQQLRPGGQGPAGILPGKGPSTSQVLAAVTLLPVGCTLLFLAGLNLVGTLIGLAVATPLFVVFSPVLVPSALVIGLGVLGFLTSGAFGVTALSSFSWMVNYIRSLIRGCEWHSRLLQRYSIQSGDIFSNITRVLYSGQAWEVTGVERLFITGDVMSIHLVCGCLEVEAKEIVTYAVQENDTLTGIAELLSAELIGIKNLNEIFM</sequence>
<evidence type="ECO:0000256" key="5">
    <source>
        <dbReference type="ARBA" id="ARBA00022677"/>
    </source>
</evidence>
<comment type="subcellular location">
    <subcellularLocation>
        <location evidence="3">Lipid droplet</location>
    </subcellularLocation>
    <subcellularLocation>
        <location evidence="2">Membrane</location>
        <topology evidence="2">Multi-pass membrane protein</topology>
    </subcellularLocation>
</comment>
<evidence type="ECO:0000256" key="4">
    <source>
        <dbReference type="ARBA" id="ARBA00010858"/>
    </source>
</evidence>
<dbReference type="GO" id="GO:0016020">
    <property type="term" value="C:membrane"/>
    <property type="evidence" value="ECO:0007669"/>
    <property type="project" value="UniProtKB-SubCell"/>
</dbReference>
<evidence type="ECO:0000256" key="8">
    <source>
        <dbReference type="ARBA" id="ARBA00023136"/>
    </source>
</evidence>
<dbReference type="PANTHER" id="PTHR33203:SF44">
    <property type="entry name" value="OLEOSIN 20.3 KDA"/>
    <property type="match status" value="1"/>
</dbReference>
<evidence type="ECO:0000313" key="12">
    <source>
        <dbReference type="Proteomes" id="UP000326939"/>
    </source>
</evidence>
<dbReference type="AlphaFoldDB" id="A0A5N5K4Y5"/>
<dbReference type="GO" id="GO:0012511">
    <property type="term" value="C:monolayer-surrounded lipid storage body"/>
    <property type="evidence" value="ECO:0007669"/>
    <property type="project" value="InterPro"/>
</dbReference>
<comment type="function">
    <text evidence="1">May have a structural role to stabilize the lipid body during desiccation of the seed by preventing coalescence of the oil. Probably interacts with both lipid and phospholipid moieties of lipid bodies. May also provide recognition signals for specific lipase anchorage in lipolysis during seedling growth.</text>
</comment>
<evidence type="ECO:0000256" key="2">
    <source>
        <dbReference type="ARBA" id="ARBA00004141"/>
    </source>
</evidence>
<feature type="transmembrane region" description="Helical" evidence="10">
    <location>
        <begin position="55"/>
        <end position="73"/>
    </location>
</feature>
<feature type="transmembrane region" description="Helical" evidence="10">
    <location>
        <begin position="79"/>
        <end position="102"/>
    </location>
</feature>
<evidence type="ECO:0000313" key="11">
    <source>
        <dbReference type="EMBL" id="KAB5525023.1"/>
    </source>
</evidence>
<dbReference type="GO" id="GO:0050826">
    <property type="term" value="P:response to freezing"/>
    <property type="evidence" value="ECO:0007669"/>
    <property type="project" value="TreeGrafter"/>
</dbReference>
<name>A0A5N5K4Y5_9ROSI</name>
<accession>A0A5N5K4Y5</accession>
<gene>
    <name evidence="11" type="ORF">DKX38_022772</name>
</gene>
<dbReference type="GO" id="GO:0010344">
    <property type="term" value="P:seed oilbody biogenesis"/>
    <property type="evidence" value="ECO:0007669"/>
    <property type="project" value="TreeGrafter"/>
</dbReference>
<evidence type="ECO:0000256" key="6">
    <source>
        <dbReference type="ARBA" id="ARBA00022692"/>
    </source>
</evidence>
<evidence type="ECO:0008006" key="13">
    <source>
        <dbReference type="Google" id="ProtNLM"/>
    </source>
</evidence>
<dbReference type="Proteomes" id="UP000326939">
    <property type="component" value="Chromosome 15"/>
</dbReference>
<feature type="compositionally biased region" description="Low complexity" evidence="9">
    <location>
        <begin position="1"/>
        <end position="11"/>
    </location>
</feature>
<protein>
    <recommendedName>
        <fullName evidence="13">Oleosin</fullName>
    </recommendedName>
</protein>
<comment type="caution">
    <text evidence="11">The sequence shown here is derived from an EMBL/GenBank/DDBJ whole genome shotgun (WGS) entry which is preliminary data.</text>
</comment>
<organism evidence="11 12">
    <name type="scientific">Salix brachista</name>
    <dbReference type="NCBI Taxonomy" id="2182728"/>
    <lineage>
        <taxon>Eukaryota</taxon>
        <taxon>Viridiplantae</taxon>
        <taxon>Streptophyta</taxon>
        <taxon>Embryophyta</taxon>
        <taxon>Tracheophyta</taxon>
        <taxon>Spermatophyta</taxon>
        <taxon>Magnoliopsida</taxon>
        <taxon>eudicotyledons</taxon>
        <taxon>Gunneridae</taxon>
        <taxon>Pentapetalae</taxon>
        <taxon>rosids</taxon>
        <taxon>fabids</taxon>
        <taxon>Malpighiales</taxon>
        <taxon>Salicaceae</taxon>
        <taxon>Saliceae</taxon>
        <taxon>Salix</taxon>
    </lineage>
</organism>
<keyword evidence="12" id="KW-1185">Reference proteome</keyword>